<sequence>HRPLYINAILIQSCGRAVDNLCSACYGAVSGPRPFPECCRAKGHFSRACSNCK</sequence>
<evidence type="ECO:0000313" key="2">
    <source>
        <dbReference type="Proteomes" id="UP000799755"/>
    </source>
</evidence>
<gene>
    <name evidence="1" type="ORF">BDR25DRAFT_247253</name>
</gene>
<keyword evidence="2" id="KW-1185">Reference proteome</keyword>
<protein>
    <submittedName>
        <fullName evidence="1">Uncharacterized protein</fullName>
    </submittedName>
</protein>
<feature type="non-terminal residue" evidence="1">
    <location>
        <position position="1"/>
    </location>
</feature>
<reference evidence="1" key="1">
    <citation type="journal article" date="2020" name="Stud. Mycol.">
        <title>101 Dothideomycetes genomes: a test case for predicting lifestyles and emergence of pathogens.</title>
        <authorList>
            <person name="Haridas S."/>
            <person name="Albert R."/>
            <person name="Binder M."/>
            <person name="Bloem J."/>
            <person name="Labutti K."/>
            <person name="Salamov A."/>
            <person name="Andreopoulos B."/>
            <person name="Baker S."/>
            <person name="Barry K."/>
            <person name="Bills G."/>
            <person name="Bluhm B."/>
            <person name="Cannon C."/>
            <person name="Castanera R."/>
            <person name="Culley D."/>
            <person name="Daum C."/>
            <person name="Ezra D."/>
            <person name="Gonzalez J."/>
            <person name="Henrissat B."/>
            <person name="Kuo A."/>
            <person name="Liang C."/>
            <person name="Lipzen A."/>
            <person name="Lutzoni F."/>
            <person name="Magnuson J."/>
            <person name="Mondo S."/>
            <person name="Nolan M."/>
            <person name="Ohm R."/>
            <person name="Pangilinan J."/>
            <person name="Park H.-J."/>
            <person name="Ramirez L."/>
            <person name="Alfaro M."/>
            <person name="Sun H."/>
            <person name="Tritt A."/>
            <person name="Yoshinaga Y."/>
            <person name="Zwiers L.-H."/>
            <person name="Turgeon B."/>
            <person name="Goodwin S."/>
            <person name="Spatafora J."/>
            <person name="Crous P."/>
            <person name="Grigoriev I."/>
        </authorList>
    </citation>
    <scope>NUCLEOTIDE SEQUENCE</scope>
    <source>
        <strain evidence="1">ATCC 200398</strain>
    </source>
</reference>
<dbReference type="Proteomes" id="UP000799755">
    <property type="component" value="Unassembled WGS sequence"/>
</dbReference>
<proteinExistence type="predicted"/>
<organism evidence="1 2">
    <name type="scientific">Lindgomyces ingoldianus</name>
    <dbReference type="NCBI Taxonomy" id="673940"/>
    <lineage>
        <taxon>Eukaryota</taxon>
        <taxon>Fungi</taxon>
        <taxon>Dikarya</taxon>
        <taxon>Ascomycota</taxon>
        <taxon>Pezizomycotina</taxon>
        <taxon>Dothideomycetes</taxon>
        <taxon>Pleosporomycetidae</taxon>
        <taxon>Pleosporales</taxon>
        <taxon>Lindgomycetaceae</taxon>
        <taxon>Lindgomyces</taxon>
    </lineage>
</organism>
<evidence type="ECO:0000313" key="1">
    <source>
        <dbReference type="EMBL" id="KAF2462881.1"/>
    </source>
</evidence>
<dbReference type="EMBL" id="MU003559">
    <property type="protein sequence ID" value="KAF2462881.1"/>
    <property type="molecule type" value="Genomic_DNA"/>
</dbReference>
<comment type="caution">
    <text evidence="1">The sequence shown here is derived from an EMBL/GenBank/DDBJ whole genome shotgun (WGS) entry which is preliminary data.</text>
</comment>
<name>A0ACB6Q7R0_9PLEO</name>
<accession>A0ACB6Q7R0</accession>